<gene>
    <name evidence="2" type="ORF">EX895_004855</name>
</gene>
<comment type="caution">
    <text evidence="2">The sequence shown here is derived from an EMBL/GenBank/DDBJ whole genome shotgun (WGS) entry which is preliminary data.</text>
</comment>
<feature type="region of interest" description="Disordered" evidence="1">
    <location>
        <begin position="500"/>
        <end position="564"/>
    </location>
</feature>
<feature type="compositionally biased region" description="Acidic residues" evidence="1">
    <location>
        <begin position="502"/>
        <end position="511"/>
    </location>
</feature>
<keyword evidence="3" id="KW-1185">Reference proteome</keyword>
<sequence length="751" mass="79659">MAANHIASEQAQSSHQLVASLADLPTADLVRFTLQKPDVARVFAASIHHLAVEAASSPLPATNVSLLAHGHVEILTRLIERGDPSLARKFVPTQGSLLDLAAAAPKESRSAVALILERLLDATSVKEIISGLSSQFAGIASVEDQQDAAAIPSVVRTLARLSNAFLLACPRRLLKANLSSLQAWVRSCVHIYDNVLPQAARRLSGDAVPAMSELDLTNLNAQSWQLHWLTSRVDLLQLVSVLLDNLIGSSKLVDALRESMTDTDKLLNKGGFSTLLNSTVLLDLAATSDSWPSLRSELLSNVSSKKGQGYETITSIDTLATSVPKFNGAAWDALHRFVASQAPEPAATAPQSARDSASSLSEAVLASVDSILPHYGMEHLRTILSRPSFAGQSAEMVIQRLLEGDEGEPDAPASTVLSSQTEATPRITPAQESVSLPPAPAEVPPTTSAPAPASLVKSRANLFGDFAFDPASIVQPKLARTGRVDELAPELKAAILARAEAADDDDAEEEWNPFAEGHRTVGVEDELDLDYDGRERSSAPRRTAQDDEELDEDDDGAAAGHEDQARLRERVLLRHYVQYGSGSFSADASTRRSDARHRLKEQTGYSDDLIESWAVMLDRNPKKDRLLAAASQSGLDEQLASRDSRNTSDADDDGAHDSRRFGPDRGRGGRILRGGGRGGSSGARGGGHRGGAAGGNGGNGAGGASGSQTKNASRGRGTGNSGTDRSAKQKEKAGNKARQKGHDKKMARVAP</sequence>
<dbReference type="EMBL" id="SRRM01000018">
    <property type="protein sequence ID" value="TKY86030.1"/>
    <property type="molecule type" value="Genomic_DNA"/>
</dbReference>
<feature type="region of interest" description="Disordered" evidence="1">
    <location>
        <begin position="405"/>
        <end position="452"/>
    </location>
</feature>
<dbReference type="AlphaFoldDB" id="A0A4U7KNU2"/>
<protein>
    <recommendedName>
        <fullName evidence="4">CUE domain-containing protein</fullName>
    </recommendedName>
</protein>
<evidence type="ECO:0000313" key="2">
    <source>
        <dbReference type="EMBL" id="TKY86030.1"/>
    </source>
</evidence>
<feature type="compositionally biased region" description="Basic and acidic residues" evidence="1">
    <location>
        <begin position="639"/>
        <end position="667"/>
    </location>
</feature>
<dbReference type="KEGG" id="sgra:EX895_004855"/>
<feature type="region of interest" description="Disordered" evidence="1">
    <location>
        <begin position="630"/>
        <end position="751"/>
    </location>
</feature>
<dbReference type="OrthoDB" id="5577209at2759"/>
<proteinExistence type="predicted"/>
<name>A0A4U7KNU2_9BASI</name>
<evidence type="ECO:0000313" key="3">
    <source>
        <dbReference type="Proteomes" id="UP000306050"/>
    </source>
</evidence>
<evidence type="ECO:0000256" key="1">
    <source>
        <dbReference type="SAM" id="MobiDB-lite"/>
    </source>
</evidence>
<feature type="compositionally biased region" description="Basic residues" evidence="1">
    <location>
        <begin position="735"/>
        <end position="751"/>
    </location>
</feature>
<accession>A0A4U7KNU2</accession>
<feature type="compositionally biased region" description="Acidic residues" evidence="1">
    <location>
        <begin position="546"/>
        <end position="556"/>
    </location>
</feature>
<dbReference type="GeneID" id="40727750"/>
<dbReference type="RefSeq" id="XP_029738015.1">
    <property type="nucleotide sequence ID" value="XM_029885449.1"/>
</dbReference>
<feature type="compositionally biased region" description="Basic and acidic residues" evidence="1">
    <location>
        <begin position="725"/>
        <end position="734"/>
    </location>
</feature>
<organism evidence="2 3">
    <name type="scientific">Sporisorium graminicola</name>
    <dbReference type="NCBI Taxonomy" id="280036"/>
    <lineage>
        <taxon>Eukaryota</taxon>
        <taxon>Fungi</taxon>
        <taxon>Dikarya</taxon>
        <taxon>Basidiomycota</taxon>
        <taxon>Ustilaginomycotina</taxon>
        <taxon>Ustilaginomycetes</taxon>
        <taxon>Ustilaginales</taxon>
        <taxon>Ustilaginaceae</taxon>
        <taxon>Sporisorium</taxon>
    </lineage>
</organism>
<feature type="compositionally biased region" description="Gly residues" evidence="1">
    <location>
        <begin position="669"/>
        <end position="705"/>
    </location>
</feature>
<evidence type="ECO:0008006" key="4">
    <source>
        <dbReference type="Google" id="ProtNLM"/>
    </source>
</evidence>
<dbReference type="Proteomes" id="UP000306050">
    <property type="component" value="Chromosome SGRAM_5"/>
</dbReference>
<reference evidence="2 3" key="1">
    <citation type="submission" date="2019-05" db="EMBL/GenBank/DDBJ databases">
        <title>Sporisorium graminicola CBS 10092 draft sequencing and annotation.</title>
        <authorList>
            <person name="Solano-Gonzalez S."/>
            <person name="Caddick M.X."/>
            <person name="Darby A."/>
        </authorList>
    </citation>
    <scope>NUCLEOTIDE SEQUENCE [LARGE SCALE GENOMIC DNA]</scope>
    <source>
        <strain evidence="2 3">CBS 10092</strain>
    </source>
</reference>